<dbReference type="InterPro" id="IPR036116">
    <property type="entry name" value="FN3_sf"/>
</dbReference>
<organism evidence="10 11">
    <name type="scientific">Megalops atlanticus</name>
    <name type="common">Tarpon</name>
    <name type="synonym">Clupea gigantea</name>
    <dbReference type="NCBI Taxonomy" id="7932"/>
    <lineage>
        <taxon>Eukaryota</taxon>
        <taxon>Metazoa</taxon>
        <taxon>Chordata</taxon>
        <taxon>Craniata</taxon>
        <taxon>Vertebrata</taxon>
        <taxon>Euteleostomi</taxon>
        <taxon>Actinopterygii</taxon>
        <taxon>Neopterygii</taxon>
        <taxon>Teleostei</taxon>
        <taxon>Elopiformes</taxon>
        <taxon>Megalopidae</taxon>
        <taxon>Megalops</taxon>
    </lineage>
</organism>
<dbReference type="OrthoDB" id="8897483at2759"/>
<dbReference type="Gene3D" id="2.60.40.10">
    <property type="entry name" value="Immunoglobulins"/>
    <property type="match status" value="1"/>
</dbReference>
<gene>
    <name evidence="10" type="ORF">MATL_G00215880</name>
</gene>
<keyword evidence="3" id="KW-0732">Signal</keyword>
<dbReference type="InterPro" id="IPR003961">
    <property type="entry name" value="FN3_dom"/>
</dbReference>
<dbReference type="CDD" id="cd00063">
    <property type="entry name" value="FN3"/>
    <property type="match status" value="1"/>
</dbReference>
<evidence type="ECO:0000256" key="9">
    <source>
        <dbReference type="SAM" id="Phobius"/>
    </source>
</evidence>
<evidence type="ECO:0000256" key="4">
    <source>
        <dbReference type="ARBA" id="ARBA00022989"/>
    </source>
</evidence>
<protein>
    <recommendedName>
        <fullName evidence="12">Fibronectin type-III domain-containing protein</fullName>
    </recommendedName>
</protein>
<evidence type="ECO:0000256" key="6">
    <source>
        <dbReference type="ARBA" id="ARBA00023170"/>
    </source>
</evidence>
<evidence type="ECO:0008006" key="12">
    <source>
        <dbReference type="Google" id="ProtNLM"/>
    </source>
</evidence>
<comment type="subcellular location">
    <subcellularLocation>
        <location evidence="1">Membrane</location>
        <topology evidence="1">Single-pass type I membrane protein</topology>
    </subcellularLocation>
</comment>
<dbReference type="PANTHER" id="PTHR23037">
    <property type="entry name" value="CYTOKINE RECEPTOR"/>
    <property type="match status" value="1"/>
</dbReference>
<evidence type="ECO:0000313" key="10">
    <source>
        <dbReference type="EMBL" id="KAG7459937.1"/>
    </source>
</evidence>
<dbReference type="GO" id="GO:0009897">
    <property type="term" value="C:external side of plasma membrane"/>
    <property type="evidence" value="ECO:0007669"/>
    <property type="project" value="TreeGrafter"/>
</dbReference>
<keyword evidence="7" id="KW-0325">Glycoprotein</keyword>
<feature type="region of interest" description="Disordered" evidence="8">
    <location>
        <begin position="401"/>
        <end position="428"/>
    </location>
</feature>
<keyword evidence="5 9" id="KW-0472">Membrane</keyword>
<accession>A0A9D3SZL1</accession>
<proteinExistence type="predicted"/>
<feature type="transmembrane region" description="Helical" evidence="9">
    <location>
        <begin position="196"/>
        <end position="215"/>
    </location>
</feature>
<dbReference type="EMBL" id="JAFDVH010000019">
    <property type="protein sequence ID" value="KAG7459937.1"/>
    <property type="molecule type" value="Genomic_DNA"/>
</dbReference>
<evidence type="ECO:0000256" key="2">
    <source>
        <dbReference type="ARBA" id="ARBA00022692"/>
    </source>
</evidence>
<keyword evidence="2 9" id="KW-0812">Transmembrane</keyword>
<evidence type="ECO:0000256" key="1">
    <source>
        <dbReference type="ARBA" id="ARBA00004479"/>
    </source>
</evidence>
<dbReference type="GO" id="GO:0004896">
    <property type="term" value="F:cytokine receptor activity"/>
    <property type="evidence" value="ECO:0007669"/>
    <property type="project" value="TreeGrafter"/>
</dbReference>
<sequence>MPEDSLHNNSASYLLEFKEDENENTKFDCHLEKTGDHYTCTTEAAIISPTFTDIDSFEVILYPYNAKPTLMNSEYCPMLHIKPNPPSNLTVRQVSRGYLFIWHSNYEHHPYISNELDYMFLYHKNGLLENGSPGLCMNQTLFIDDNMFEPDTEYTAKVCSIPRIPYQGVCSEWSPAVHWRTNVTQGPLGLDGFKPLGQVVCAVCVVAGVLLCLFFSPKARLRMKAWSEVPTPAPYFQPLYKNYSGNFQSWLVSQGSLREPFKMDELLKIDALIEAKPLKDEETFLTPTIHLMQCQPPYVGPGNKDWGADIFGSAPEDHPPTPVSLSALRTSFGEIFGSRSLDMGDGSEGDSGCEDLTHSLDISWPKGNLSMEPESVCFSEDYCTLSDSHNGLIPRAVLKPTWSKTSEGPCPEISPDADSSEMDVGAES</sequence>
<comment type="caution">
    <text evidence="10">The sequence shown here is derived from an EMBL/GenBank/DDBJ whole genome shotgun (WGS) entry which is preliminary data.</text>
</comment>
<name>A0A9D3SZL1_MEGAT</name>
<dbReference type="AlphaFoldDB" id="A0A9D3SZL1"/>
<feature type="compositionally biased region" description="Acidic residues" evidence="8">
    <location>
        <begin position="418"/>
        <end position="428"/>
    </location>
</feature>
<evidence type="ECO:0000256" key="7">
    <source>
        <dbReference type="ARBA" id="ARBA00023180"/>
    </source>
</evidence>
<dbReference type="Proteomes" id="UP001046870">
    <property type="component" value="Chromosome 19"/>
</dbReference>
<keyword evidence="4 9" id="KW-1133">Transmembrane helix</keyword>
<reference evidence="10" key="1">
    <citation type="submission" date="2021-01" db="EMBL/GenBank/DDBJ databases">
        <authorList>
            <person name="Zahm M."/>
            <person name="Roques C."/>
            <person name="Cabau C."/>
            <person name="Klopp C."/>
            <person name="Donnadieu C."/>
            <person name="Jouanno E."/>
            <person name="Lampietro C."/>
            <person name="Louis A."/>
            <person name="Herpin A."/>
            <person name="Echchiki A."/>
            <person name="Berthelot C."/>
            <person name="Parey E."/>
            <person name="Roest-Crollius H."/>
            <person name="Braasch I."/>
            <person name="Postlethwait J."/>
            <person name="Bobe J."/>
            <person name="Montfort J."/>
            <person name="Bouchez O."/>
            <person name="Begum T."/>
            <person name="Mejri S."/>
            <person name="Adams A."/>
            <person name="Chen W.-J."/>
            <person name="Guiguen Y."/>
        </authorList>
    </citation>
    <scope>NUCLEOTIDE SEQUENCE</scope>
    <source>
        <strain evidence="10">YG-15Mar2019-1</strain>
        <tissue evidence="10">Brain</tissue>
    </source>
</reference>
<dbReference type="InterPro" id="IPR013783">
    <property type="entry name" value="Ig-like_fold"/>
</dbReference>
<dbReference type="SUPFAM" id="SSF49265">
    <property type="entry name" value="Fibronectin type III"/>
    <property type="match status" value="1"/>
</dbReference>
<evidence type="ECO:0000256" key="3">
    <source>
        <dbReference type="ARBA" id="ARBA00022729"/>
    </source>
</evidence>
<dbReference type="PANTHER" id="PTHR23037:SF7">
    <property type="entry name" value="INTERLEUKIN-21 RECEPTOR"/>
    <property type="match status" value="1"/>
</dbReference>
<evidence type="ECO:0000256" key="5">
    <source>
        <dbReference type="ARBA" id="ARBA00023136"/>
    </source>
</evidence>
<evidence type="ECO:0000256" key="8">
    <source>
        <dbReference type="SAM" id="MobiDB-lite"/>
    </source>
</evidence>
<keyword evidence="11" id="KW-1185">Reference proteome</keyword>
<evidence type="ECO:0000313" key="11">
    <source>
        <dbReference type="Proteomes" id="UP001046870"/>
    </source>
</evidence>
<keyword evidence="6" id="KW-0675">Receptor</keyword>